<reference evidence="10" key="2">
    <citation type="submission" date="2010-05" db="EMBL/GenBank/DDBJ databases">
        <title>The Genome Sequence of Magnaporthe poae strain ATCC 64411.</title>
        <authorList>
            <consortium name="The Broad Institute Genome Sequencing Platform"/>
            <consortium name="Broad Institute Genome Sequencing Center for Infectious Disease"/>
            <person name="Ma L.-J."/>
            <person name="Dead R."/>
            <person name="Young S."/>
            <person name="Zeng Q."/>
            <person name="Koehrsen M."/>
            <person name="Alvarado L."/>
            <person name="Berlin A."/>
            <person name="Chapman S.B."/>
            <person name="Chen Z."/>
            <person name="Freedman E."/>
            <person name="Gellesch M."/>
            <person name="Goldberg J."/>
            <person name="Griggs A."/>
            <person name="Gujja S."/>
            <person name="Heilman E.R."/>
            <person name="Heiman D."/>
            <person name="Hepburn T."/>
            <person name="Howarth C."/>
            <person name="Jen D."/>
            <person name="Larson L."/>
            <person name="Mehta T."/>
            <person name="Neiman D."/>
            <person name="Pearson M."/>
            <person name="Roberts A."/>
            <person name="Saif S."/>
            <person name="Shea T."/>
            <person name="Shenoy N."/>
            <person name="Sisk P."/>
            <person name="Stolte C."/>
            <person name="Sykes S."/>
            <person name="Walk T."/>
            <person name="White J."/>
            <person name="Yandava C."/>
            <person name="Haas B."/>
            <person name="Nusbaum C."/>
            <person name="Birren B."/>
        </authorList>
    </citation>
    <scope>NUCLEOTIDE SEQUENCE</scope>
    <source>
        <strain evidence="10">ATCC 64411</strain>
    </source>
</reference>
<dbReference type="OMA" id="DAMGRGW"/>
<dbReference type="InterPro" id="IPR020846">
    <property type="entry name" value="MFS_dom"/>
</dbReference>
<feature type="compositionally biased region" description="Low complexity" evidence="7">
    <location>
        <begin position="7"/>
        <end position="17"/>
    </location>
</feature>
<feature type="transmembrane region" description="Helical" evidence="8">
    <location>
        <begin position="108"/>
        <end position="131"/>
    </location>
</feature>
<sequence>MKNDETLSSSPSSSLPSGAPEGSETQRPKASSIIPSSSSDGFGPREQPDPAADPEALVRVKSGPVYSVFSKSMKRWIVGMIAVSSCISPMTANIYFPAMNAISHDLNVSVGLINLTLTTYMIFQGLSPTIFGDLGDMAGRRPAFIIAFSIYVAANIGLALQENYAALLALRCLQSAGSSGTLALGFAVVADITVPSERGKNMGFVSAGIQAGPALSPVLGGILSQYLGWRSIFWFCGMFAFVWLIPYSVFIPETSRKVVGNGSIPAQGWNMTAVAYVRQRRNPPPEGLVVQKRKLYLPNPFKTLRVVLEKDLRLILMYNSLLYVAFMSILATLSTEFARIYKLSEMQIGLCYLPYGVGCVAAAIAQGYMLDWNFRRIARKIGYAIDKKRGDNLSKFPIEKARIQLIVPFLVFGLAGVIGYGWALEREVMIAVPLVLIFFVGICINGAFALLNTLLVDGYPDAPATAVAANNLVRCSLGAVVTSLIAKMLNAFGRGWCFTFLSLVCVAFSPSLLALLRWGPGWREERRLRLQSKKEKAAQKGEK</sequence>
<evidence type="ECO:0000259" key="9">
    <source>
        <dbReference type="PROSITE" id="PS50850"/>
    </source>
</evidence>
<evidence type="ECO:0000313" key="12">
    <source>
        <dbReference type="Proteomes" id="UP000011715"/>
    </source>
</evidence>
<keyword evidence="6" id="KW-0325">Glycoprotein</keyword>
<dbReference type="GO" id="GO:0140115">
    <property type="term" value="P:export across plasma membrane"/>
    <property type="evidence" value="ECO:0007669"/>
    <property type="project" value="UniProtKB-ARBA"/>
</dbReference>
<evidence type="ECO:0000256" key="1">
    <source>
        <dbReference type="ARBA" id="ARBA00004141"/>
    </source>
</evidence>
<accession>A0A0C4DP71</accession>
<dbReference type="InterPro" id="IPR011701">
    <property type="entry name" value="MFS"/>
</dbReference>
<evidence type="ECO:0000313" key="10">
    <source>
        <dbReference type="EMBL" id="KLU82553.1"/>
    </source>
</evidence>
<reference evidence="12" key="1">
    <citation type="submission" date="2010-05" db="EMBL/GenBank/DDBJ databases">
        <title>The genome sequence of Magnaporthe poae strain ATCC 64411.</title>
        <authorList>
            <person name="Ma L.-J."/>
            <person name="Dead R."/>
            <person name="Young S."/>
            <person name="Zeng Q."/>
            <person name="Koehrsen M."/>
            <person name="Alvarado L."/>
            <person name="Berlin A."/>
            <person name="Chapman S.B."/>
            <person name="Chen Z."/>
            <person name="Freedman E."/>
            <person name="Gellesch M."/>
            <person name="Goldberg J."/>
            <person name="Griggs A."/>
            <person name="Gujja S."/>
            <person name="Heilman E.R."/>
            <person name="Heiman D."/>
            <person name="Hepburn T."/>
            <person name="Howarth C."/>
            <person name="Jen D."/>
            <person name="Larson L."/>
            <person name="Mehta T."/>
            <person name="Neiman D."/>
            <person name="Pearson M."/>
            <person name="Roberts A."/>
            <person name="Saif S."/>
            <person name="Shea T."/>
            <person name="Shenoy N."/>
            <person name="Sisk P."/>
            <person name="Stolte C."/>
            <person name="Sykes S."/>
            <person name="Walk T."/>
            <person name="White J."/>
            <person name="Yandava C."/>
            <person name="Haas B."/>
            <person name="Nusbaum C."/>
            <person name="Birren B."/>
        </authorList>
    </citation>
    <scope>NUCLEOTIDE SEQUENCE [LARGE SCALE GENOMIC DNA]</scope>
    <source>
        <strain evidence="12">ATCC 64411 / 73-15</strain>
    </source>
</reference>
<feature type="transmembrane region" description="Helical" evidence="8">
    <location>
        <begin position="430"/>
        <end position="451"/>
    </location>
</feature>
<feature type="region of interest" description="Disordered" evidence="7">
    <location>
        <begin position="1"/>
        <end position="56"/>
    </location>
</feature>
<dbReference type="AlphaFoldDB" id="A0A0C4DP71"/>
<evidence type="ECO:0000256" key="2">
    <source>
        <dbReference type="ARBA" id="ARBA00022448"/>
    </source>
</evidence>
<protein>
    <recommendedName>
        <fullName evidence="9">Major facilitator superfamily (MFS) profile domain-containing protein</fullName>
    </recommendedName>
</protein>
<dbReference type="STRING" id="644358.A0A0C4DP71"/>
<keyword evidence="2" id="KW-0813">Transport</keyword>
<dbReference type="Pfam" id="PF07690">
    <property type="entry name" value="MFS_1"/>
    <property type="match status" value="1"/>
</dbReference>
<evidence type="ECO:0000256" key="7">
    <source>
        <dbReference type="SAM" id="MobiDB-lite"/>
    </source>
</evidence>
<dbReference type="GO" id="GO:0015137">
    <property type="term" value="F:citrate transmembrane transporter activity"/>
    <property type="evidence" value="ECO:0007669"/>
    <property type="project" value="UniProtKB-ARBA"/>
</dbReference>
<feature type="transmembrane region" description="Helical" evidence="8">
    <location>
        <begin position="405"/>
        <end position="424"/>
    </location>
</feature>
<dbReference type="FunFam" id="1.20.1250.20:FF:000172">
    <property type="entry name" value="MFS multidrug resistance transporter"/>
    <property type="match status" value="1"/>
</dbReference>
<proteinExistence type="predicted"/>
<dbReference type="InterPro" id="IPR036259">
    <property type="entry name" value="MFS_trans_sf"/>
</dbReference>
<reference evidence="11" key="4">
    <citation type="journal article" date="2015" name="G3 (Bethesda)">
        <title>Genome sequences of three phytopathogenic species of the Magnaporthaceae family of fungi.</title>
        <authorList>
            <person name="Okagaki L.H."/>
            <person name="Nunes C.C."/>
            <person name="Sailsbery J."/>
            <person name="Clay B."/>
            <person name="Brown D."/>
            <person name="John T."/>
            <person name="Oh Y."/>
            <person name="Young N."/>
            <person name="Fitzgerald M."/>
            <person name="Haas B.J."/>
            <person name="Zeng Q."/>
            <person name="Young S."/>
            <person name="Adiconis X."/>
            <person name="Fan L."/>
            <person name="Levin J.Z."/>
            <person name="Mitchell T.K."/>
            <person name="Okubara P.A."/>
            <person name="Farman M.L."/>
            <person name="Kohn L.M."/>
            <person name="Birren B."/>
            <person name="Ma L.-J."/>
            <person name="Dean R.A."/>
        </authorList>
    </citation>
    <scope>NUCLEOTIDE SEQUENCE</scope>
    <source>
        <strain evidence="11">ATCC 64411 / 73-15</strain>
    </source>
</reference>
<dbReference type="FunFam" id="1.20.1720.10:FF:000009">
    <property type="entry name" value="MFS multidrug transporter"/>
    <property type="match status" value="1"/>
</dbReference>
<dbReference type="Gene3D" id="1.20.1250.20">
    <property type="entry name" value="MFS general substrate transporter like domains"/>
    <property type="match status" value="1"/>
</dbReference>
<dbReference type="PANTHER" id="PTHR23502">
    <property type="entry name" value="MAJOR FACILITATOR SUPERFAMILY"/>
    <property type="match status" value="1"/>
</dbReference>
<dbReference type="EMBL" id="ADBL01000395">
    <property type="status" value="NOT_ANNOTATED_CDS"/>
    <property type="molecule type" value="Genomic_DNA"/>
</dbReference>
<reference evidence="11" key="5">
    <citation type="submission" date="2015-06" db="UniProtKB">
        <authorList>
            <consortium name="EnsemblFungi"/>
        </authorList>
    </citation>
    <scope>IDENTIFICATION</scope>
    <source>
        <strain evidence="11">ATCC 64411</strain>
    </source>
</reference>
<feature type="transmembrane region" description="Helical" evidence="8">
    <location>
        <begin position="312"/>
        <end position="332"/>
    </location>
</feature>
<dbReference type="GO" id="GO:0005886">
    <property type="term" value="C:plasma membrane"/>
    <property type="evidence" value="ECO:0007669"/>
    <property type="project" value="UniProtKB-ARBA"/>
</dbReference>
<gene>
    <name evidence="10" type="ORF">MAPG_01625</name>
</gene>
<dbReference type="eggNOG" id="KOG0255">
    <property type="taxonomic scope" value="Eukaryota"/>
</dbReference>
<evidence type="ECO:0000256" key="4">
    <source>
        <dbReference type="ARBA" id="ARBA00022989"/>
    </source>
</evidence>
<feature type="transmembrane region" description="Helical" evidence="8">
    <location>
        <begin position="498"/>
        <end position="519"/>
    </location>
</feature>
<evidence type="ECO:0000313" key="11">
    <source>
        <dbReference type="EnsemblFungi" id="MAPG_01625T0"/>
    </source>
</evidence>
<name>A0A0C4DP71_MAGP6</name>
<dbReference type="Proteomes" id="UP000011715">
    <property type="component" value="Unassembled WGS sequence"/>
</dbReference>
<dbReference type="PANTHER" id="PTHR23502:SF51">
    <property type="entry name" value="QUINIDINE RESISTANCE PROTEIN 1-RELATED"/>
    <property type="match status" value="1"/>
</dbReference>
<feature type="transmembrane region" description="Helical" evidence="8">
    <location>
        <begin position="232"/>
        <end position="251"/>
    </location>
</feature>
<reference evidence="10" key="3">
    <citation type="submission" date="2011-03" db="EMBL/GenBank/DDBJ databases">
        <title>Annotation of Magnaporthe poae ATCC 64411.</title>
        <authorList>
            <person name="Ma L.-J."/>
            <person name="Dead R."/>
            <person name="Young S.K."/>
            <person name="Zeng Q."/>
            <person name="Gargeya S."/>
            <person name="Fitzgerald M."/>
            <person name="Haas B."/>
            <person name="Abouelleil A."/>
            <person name="Alvarado L."/>
            <person name="Arachchi H.M."/>
            <person name="Berlin A."/>
            <person name="Brown A."/>
            <person name="Chapman S.B."/>
            <person name="Chen Z."/>
            <person name="Dunbar C."/>
            <person name="Freedman E."/>
            <person name="Gearin G."/>
            <person name="Gellesch M."/>
            <person name="Goldberg J."/>
            <person name="Griggs A."/>
            <person name="Gujja S."/>
            <person name="Heiman D."/>
            <person name="Howarth C."/>
            <person name="Larson L."/>
            <person name="Lui A."/>
            <person name="MacDonald P.J.P."/>
            <person name="Mehta T."/>
            <person name="Montmayeur A."/>
            <person name="Murphy C."/>
            <person name="Neiman D."/>
            <person name="Pearson M."/>
            <person name="Priest M."/>
            <person name="Roberts A."/>
            <person name="Saif S."/>
            <person name="Shea T."/>
            <person name="Shenoy N."/>
            <person name="Sisk P."/>
            <person name="Stolte C."/>
            <person name="Sykes S."/>
            <person name="Yandava C."/>
            <person name="Wortman J."/>
            <person name="Nusbaum C."/>
            <person name="Birren B."/>
        </authorList>
    </citation>
    <scope>NUCLEOTIDE SEQUENCE</scope>
    <source>
        <strain evidence="10">ATCC 64411</strain>
    </source>
</reference>
<feature type="transmembrane region" description="Helical" evidence="8">
    <location>
        <begin position="143"/>
        <end position="160"/>
    </location>
</feature>
<dbReference type="PROSITE" id="PS50850">
    <property type="entry name" value="MFS"/>
    <property type="match status" value="1"/>
</dbReference>
<evidence type="ECO:0000256" key="3">
    <source>
        <dbReference type="ARBA" id="ARBA00022692"/>
    </source>
</evidence>
<dbReference type="VEuPathDB" id="FungiDB:MAPG_01625"/>
<comment type="subcellular location">
    <subcellularLocation>
        <location evidence="1">Membrane</location>
        <topology evidence="1">Multi-pass membrane protein</topology>
    </subcellularLocation>
</comment>
<dbReference type="EMBL" id="GL876966">
    <property type="protein sequence ID" value="KLU82553.1"/>
    <property type="molecule type" value="Genomic_DNA"/>
</dbReference>
<keyword evidence="4 8" id="KW-1133">Transmembrane helix</keyword>
<organism evidence="11 12">
    <name type="scientific">Magnaporthiopsis poae (strain ATCC 64411 / 73-15)</name>
    <name type="common">Kentucky bluegrass fungus</name>
    <name type="synonym">Magnaporthe poae</name>
    <dbReference type="NCBI Taxonomy" id="644358"/>
    <lineage>
        <taxon>Eukaryota</taxon>
        <taxon>Fungi</taxon>
        <taxon>Dikarya</taxon>
        <taxon>Ascomycota</taxon>
        <taxon>Pezizomycotina</taxon>
        <taxon>Sordariomycetes</taxon>
        <taxon>Sordariomycetidae</taxon>
        <taxon>Magnaporthales</taxon>
        <taxon>Magnaporthaceae</taxon>
        <taxon>Magnaporthiopsis</taxon>
    </lineage>
</organism>
<dbReference type="CDD" id="cd17323">
    <property type="entry name" value="MFS_Tpo1_MDR_like"/>
    <property type="match status" value="1"/>
</dbReference>
<evidence type="ECO:0000256" key="8">
    <source>
        <dbReference type="SAM" id="Phobius"/>
    </source>
</evidence>
<dbReference type="OrthoDB" id="440553at2759"/>
<feature type="domain" description="Major facilitator superfamily (MFS) profile" evidence="9">
    <location>
        <begin position="77"/>
        <end position="522"/>
    </location>
</feature>
<keyword evidence="5 8" id="KW-0472">Membrane</keyword>
<evidence type="ECO:0000256" key="5">
    <source>
        <dbReference type="ARBA" id="ARBA00023136"/>
    </source>
</evidence>
<keyword evidence="12" id="KW-1185">Reference proteome</keyword>
<evidence type="ECO:0000256" key="6">
    <source>
        <dbReference type="ARBA" id="ARBA00023180"/>
    </source>
</evidence>
<dbReference type="SUPFAM" id="SSF103473">
    <property type="entry name" value="MFS general substrate transporter"/>
    <property type="match status" value="1"/>
</dbReference>
<feature type="transmembrane region" description="Helical" evidence="8">
    <location>
        <begin position="472"/>
        <end position="492"/>
    </location>
</feature>
<dbReference type="EnsemblFungi" id="MAPG_01625T0">
    <property type="protein sequence ID" value="MAPG_01625T0"/>
    <property type="gene ID" value="MAPG_01625"/>
</dbReference>
<feature type="transmembrane region" description="Helical" evidence="8">
    <location>
        <begin position="76"/>
        <end position="96"/>
    </location>
</feature>
<feature type="transmembrane region" description="Helical" evidence="8">
    <location>
        <begin position="166"/>
        <end position="190"/>
    </location>
</feature>
<keyword evidence="3 8" id="KW-0812">Transmembrane</keyword>
<feature type="transmembrane region" description="Helical" evidence="8">
    <location>
        <begin position="352"/>
        <end position="370"/>
    </location>
</feature>